<keyword evidence="3" id="KW-1185">Reference proteome</keyword>
<dbReference type="EMBL" id="FXXC01000001">
    <property type="protein sequence ID" value="SMR95645.1"/>
    <property type="molecule type" value="Genomic_DNA"/>
</dbReference>
<evidence type="ECO:0000256" key="1">
    <source>
        <dbReference type="SAM" id="Phobius"/>
    </source>
</evidence>
<evidence type="ECO:0008006" key="4">
    <source>
        <dbReference type="Google" id="ProtNLM"/>
    </source>
</evidence>
<evidence type="ECO:0000313" key="2">
    <source>
        <dbReference type="EMBL" id="SMR95645.1"/>
    </source>
</evidence>
<comment type="caution">
    <text evidence="2">The sequence shown here is derived from an EMBL/GenBank/DDBJ whole genome shotgun (WGS) entry which is preliminary data.</text>
</comment>
<feature type="transmembrane region" description="Helical" evidence="1">
    <location>
        <begin position="30"/>
        <end position="49"/>
    </location>
</feature>
<evidence type="ECO:0000313" key="3">
    <source>
        <dbReference type="Proteomes" id="UP000196803"/>
    </source>
</evidence>
<dbReference type="Proteomes" id="UP000196803">
    <property type="component" value="Unassembled WGS sequence"/>
</dbReference>
<accession>A0ABY1SC64</accession>
<proteinExistence type="predicted"/>
<dbReference type="RefSeq" id="WP_015906977.1">
    <property type="nucleotide sequence ID" value="NZ_FUZJ01000001.1"/>
</dbReference>
<organism evidence="2 3">
    <name type="scientific">Caldicellulosiruptor bescii</name>
    <name type="common">Anaerocellum thermophilum</name>
    <dbReference type="NCBI Taxonomy" id="31899"/>
    <lineage>
        <taxon>Bacteria</taxon>
        <taxon>Bacillati</taxon>
        <taxon>Bacillota</taxon>
        <taxon>Bacillota incertae sedis</taxon>
        <taxon>Caldicellulosiruptorales</taxon>
        <taxon>Caldicellulosiruptoraceae</taxon>
        <taxon>Caldicellulosiruptor</taxon>
    </lineage>
</organism>
<keyword evidence="1" id="KW-0812">Transmembrane</keyword>
<feature type="transmembrane region" description="Helical" evidence="1">
    <location>
        <begin position="61"/>
        <end position="80"/>
    </location>
</feature>
<dbReference type="GeneID" id="31771735"/>
<keyword evidence="1" id="KW-0472">Membrane</keyword>
<sequence length="90" mass="10665">MTTEEFYIRKFIREIGGFTEDHEYFRENTWITLIFVSLFNLLAVLPPMLIRNNPNNQINILESYAVVTIFLILLAIYIYINPYKGKGRLC</sequence>
<name>A0ABY1SC64_CALBS</name>
<protein>
    <recommendedName>
        <fullName evidence="4">DUF805 domain-containing protein</fullName>
    </recommendedName>
</protein>
<keyword evidence="1" id="KW-1133">Transmembrane helix</keyword>
<reference evidence="2 3" key="1">
    <citation type="submission" date="2017-05" db="EMBL/GenBank/DDBJ databases">
        <authorList>
            <person name="Varghese N."/>
            <person name="Submissions S."/>
        </authorList>
    </citation>
    <scope>NUCLEOTIDE SEQUENCE [LARGE SCALE GENOMIC DNA]</scope>
    <source>
        <strain evidence="2 3">MACB1020</strain>
    </source>
</reference>
<gene>
    <name evidence="2" type="ORF">SAMN05216240_2743</name>
</gene>